<comment type="caution">
    <text evidence="22">The sequence shown here is derived from an EMBL/GenBank/DDBJ whole genome shotgun (WGS) entry which is preliminary data.</text>
</comment>
<keyword evidence="5 18" id="KW-0479">Metal-binding</keyword>
<evidence type="ECO:0000259" key="20">
    <source>
        <dbReference type="PROSITE" id="PS51383"/>
    </source>
</evidence>
<dbReference type="RefSeq" id="WP_311339865.1">
    <property type="nucleotide sequence ID" value="NZ_JAVRHS010000002.1"/>
</dbReference>
<name>A0ABU2ZFA7_9SPHN</name>
<gene>
    <name evidence="17" type="primary">nnrD</name>
    <name evidence="18" type="synonym">nnrE</name>
    <name evidence="22" type="ORF">RM533_03735</name>
</gene>
<keyword evidence="23" id="KW-1185">Reference proteome</keyword>
<dbReference type="Pfam" id="PF01256">
    <property type="entry name" value="Carb_kinase"/>
    <property type="match status" value="1"/>
</dbReference>
<dbReference type="NCBIfam" id="TIGR00197">
    <property type="entry name" value="yjeF_nterm"/>
    <property type="match status" value="1"/>
</dbReference>
<dbReference type="PIRSF" id="PIRSF017184">
    <property type="entry name" value="Nnr"/>
    <property type="match status" value="1"/>
</dbReference>
<evidence type="ECO:0000256" key="5">
    <source>
        <dbReference type="ARBA" id="ARBA00022723"/>
    </source>
</evidence>
<sequence>MAQMRSAEQQLIDSGTDVHTLMQRAGRGAAEYVRRMAAGASVTVLCGPGNNGGDGYVIAQALREAGNQVRVVAAMPPATDAAQRAAALYAGPVVQDGDATGALLVDCLFGSGLNRPLESDLHTLLTRLSAGHDRLVAIDLPSGIDADSGALLTDHLPQAALCLALGAWKPAHFLMPAIAHWRTMRLVDIGITLQESIASIIVKPQLCTPAMDAHKYTRGLVVVVAGRMSGAGLLAAQAAMHAGAGYVKLLAAERMIAPPADLVTMDTSSDSSLGEQIDDERISALVTGPGLGRDAHARGRLKQALTADRPTVLDADGLTILAPEMLRRRTAPLIVTPHAGEMQALEHRFDVDGGCTKPARALEVARALNAVVVFKGADTVVAAPDGRIAHAPPASGWLSAAGTGDVLAGIVAARLAVTGDPWKAAVQGVWLHGEAARICGPAFTAGTLAHKVQDALACAL</sequence>
<evidence type="ECO:0000256" key="3">
    <source>
        <dbReference type="ARBA" id="ARBA00006001"/>
    </source>
</evidence>
<organism evidence="22 23">
    <name type="scientific">Croceicoccus esteveae</name>
    <dbReference type="NCBI Taxonomy" id="3075597"/>
    <lineage>
        <taxon>Bacteria</taxon>
        <taxon>Pseudomonadati</taxon>
        <taxon>Pseudomonadota</taxon>
        <taxon>Alphaproteobacteria</taxon>
        <taxon>Sphingomonadales</taxon>
        <taxon>Erythrobacteraceae</taxon>
        <taxon>Croceicoccus</taxon>
    </lineage>
</organism>
<evidence type="ECO:0000313" key="22">
    <source>
        <dbReference type="EMBL" id="MDT0575291.1"/>
    </source>
</evidence>
<feature type="binding site" evidence="17">
    <location>
        <position position="405"/>
    </location>
    <ligand>
        <name>(6S)-NADPHX</name>
        <dbReference type="ChEBI" id="CHEBI:64076"/>
    </ligand>
</feature>
<keyword evidence="10 17" id="KW-0520">NAD</keyword>
<feature type="binding site" evidence="17">
    <location>
        <position position="231"/>
    </location>
    <ligand>
        <name>(6S)-NADPHX</name>
        <dbReference type="ChEBI" id="CHEBI:64076"/>
    </ligand>
</feature>
<feature type="binding site" evidence="17">
    <location>
        <begin position="375"/>
        <end position="379"/>
    </location>
    <ligand>
        <name>AMP</name>
        <dbReference type="ChEBI" id="CHEBI:456215"/>
    </ligand>
</feature>
<keyword evidence="8 17" id="KW-0521">NADP</keyword>
<evidence type="ECO:0000256" key="18">
    <source>
        <dbReference type="HAMAP-Rule" id="MF_01966"/>
    </source>
</evidence>
<comment type="subunit">
    <text evidence="17">Homotetramer.</text>
</comment>
<evidence type="ECO:0000256" key="10">
    <source>
        <dbReference type="ARBA" id="ARBA00023027"/>
    </source>
</evidence>
<comment type="function">
    <text evidence="17">Catalyzes the dehydration of the S-form of NAD(P)HX at the expense of ADP, which is converted to AMP. Together with NAD(P)HX epimerase, which catalyzes the epimerization of the S- and R-forms, the enzyme allows the repair of both epimers of NAD(P)HX, a damaged form of NAD(P)H that is a result of enzymatic or heat-dependent hydration.</text>
</comment>
<dbReference type="HAMAP" id="MF_01965">
    <property type="entry name" value="NADHX_dehydratase"/>
    <property type="match status" value="1"/>
</dbReference>
<comment type="cofactor">
    <cofactor evidence="18 19">
        <name>K(+)</name>
        <dbReference type="ChEBI" id="CHEBI:29103"/>
    </cofactor>
    <text evidence="18 19">Binds 1 potassium ion per subunit.</text>
</comment>
<dbReference type="InterPro" id="IPR029056">
    <property type="entry name" value="Ribokinase-like"/>
</dbReference>
<keyword evidence="12 17" id="KW-0456">Lyase</keyword>
<dbReference type="PROSITE" id="PS51385">
    <property type="entry name" value="YJEF_N"/>
    <property type="match status" value="1"/>
</dbReference>
<comment type="cofactor">
    <cofactor evidence="17">
        <name>Mg(2+)</name>
        <dbReference type="ChEBI" id="CHEBI:18420"/>
    </cofactor>
</comment>
<feature type="binding site" evidence="18">
    <location>
        <position position="139"/>
    </location>
    <ligand>
        <name>(6S)-NADPHX</name>
        <dbReference type="ChEBI" id="CHEBI:64076"/>
    </ligand>
</feature>
<feature type="binding site" evidence="17">
    <location>
        <position position="404"/>
    </location>
    <ligand>
        <name>AMP</name>
        <dbReference type="ChEBI" id="CHEBI:456215"/>
    </ligand>
</feature>
<evidence type="ECO:0000256" key="16">
    <source>
        <dbReference type="ARBA" id="ARBA00049209"/>
    </source>
</evidence>
<dbReference type="PROSITE" id="PS51383">
    <property type="entry name" value="YJEF_C_3"/>
    <property type="match status" value="1"/>
</dbReference>
<dbReference type="EC" id="5.1.99.6" evidence="19"/>
<feature type="binding site" evidence="18">
    <location>
        <position position="51"/>
    </location>
    <ligand>
        <name>K(+)</name>
        <dbReference type="ChEBI" id="CHEBI:29103"/>
    </ligand>
</feature>
<comment type="similarity">
    <text evidence="3 19">In the N-terminal section; belongs to the NnrE/AIBP family.</text>
</comment>
<dbReference type="Gene3D" id="3.40.50.10260">
    <property type="entry name" value="YjeF N-terminal domain"/>
    <property type="match status" value="1"/>
</dbReference>
<comment type="catalytic activity">
    <reaction evidence="15 17 19">
        <text>(6S)-NADHX + ADP = AMP + phosphate + NADH + H(+)</text>
        <dbReference type="Rhea" id="RHEA:32223"/>
        <dbReference type="ChEBI" id="CHEBI:15378"/>
        <dbReference type="ChEBI" id="CHEBI:43474"/>
        <dbReference type="ChEBI" id="CHEBI:57945"/>
        <dbReference type="ChEBI" id="CHEBI:64074"/>
        <dbReference type="ChEBI" id="CHEBI:456215"/>
        <dbReference type="ChEBI" id="CHEBI:456216"/>
        <dbReference type="EC" id="4.2.1.136"/>
    </reaction>
</comment>
<dbReference type="Gene3D" id="3.40.1190.20">
    <property type="match status" value="1"/>
</dbReference>
<evidence type="ECO:0000256" key="12">
    <source>
        <dbReference type="ARBA" id="ARBA00023239"/>
    </source>
</evidence>
<proteinExistence type="inferred from homology"/>
<evidence type="ECO:0000256" key="17">
    <source>
        <dbReference type="HAMAP-Rule" id="MF_01965"/>
    </source>
</evidence>
<comment type="similarity">
    <text evidence="17">Belongs to the NnrD/CARKD family.</text>
</comment>
<dbReference type="PANTHER" id="PTHR12592:SF0">
    <property type="entry name" value="ATP-DEPENDENT (S)-NAD(P)H-HYDRATE DEHYDRATASE"/>
    <property type="match status" value="1"/>
</dbReference>
<keyword evidence="13" id="KW-0511">Multifunctional enzyme</keyword>
<evidence type="ECO:0000256" key="7">
    <source>
        <dbReference type="ARBA" id="ARBA00022840"/>
    </source>
</evidence>
<accession>A0ABU2ZFA7</accession>
<feature type="binding site" evidence="18">
    <location>
        <position position="106"/>
    </location>
    <ligand>
        <name>K(+)</name>
        <dbReference type="ChEBI" id="CHEBI:29103"/>
    </ligand>
</feature>
<dbReference type="InterPro" id="IPR000631">
    <property type="entry name" value="CARKD"/>
</dbReference>
<evidence type="ECO:0000256" key="4">
    <source>
        <dbReference type="ARBA" id="ARBA00009524"/>
    </source>
</evidence>
<evidence type="ECO:0000256" key="11">
    <source>
        <dbReference type="ARBA" id="ARBA00023235"/>
    </source>
</evidence>
<comment type="similarity">
    <text evidence="18">Belongs to the NnrE/AIBP family.</text>
</comment>
<comment type="similarity">
    <text evidence="4 19">In the C-terminal section; belongs to the NnrD/CARKD family.</text>
</comment>
<protein>
    <recommendedName>
        <fullName evidence="19">Bifunctional NAD(P)H-hydrate repair enzyme</fullName>
    </recommendedName>
    <alternativeName>
        <fullName evidence="19">Nicotinamide nucleotide repair protein</fullName>
    </alternativeName>
    <domain>
        <recommendedName>
            <fullName evidence="19">ADP-dependent (S)-NAD(P)H-hydrate dehydratase</fullName>
            <ecNumber evidence="19">4.2.1.136</ecNumber>
        </recommendedName>
        <alternativeName>
            <fullName evidence="19">ADP-dependent NAD(P)HX dehydratase</fullName>
        </alternativeName>
    </domain>
    <domain>
        <recommendedName>
            <fullName evidence="19">NAD(P)H-hydrate epimerase</fullName>
            <ecNumber evidence="19">5.1.99.6</ecNumber>
        </recommendedName>
    </domain>
</protein>
<feature type="domain" description="YjeF C-terminal" evidence="20">
    <location>
        <begin position="198"/>
        <end position="459"/>
    </location>
</feature>
<comment type="function">
    <text evidence="18">Catalyzes the epimerization of the S- and R-forms of NAD(P)HX, a damaged form of NAD(P)H that is a result of enzymatic or heat-dependent hydration. This is a prerequisite for the S-specific NAD(P)H-hydrate dehydratase to allow the repair of both epimers of NAD(P)HX.</text>
</comment>
<dbReference type="PANTHER" id="PTHR12592">
    <property type="entry name" value="ATP-DEPENDENT (S)-NAD(P)H-HYDRATE DEHYDRATASE FAMILY MEMBER"/>
    <property type="match status" value="1"/>
</dbReference>
<evidence type="ECO:0000313" key="23">
    <source>
        <dbReference type="Proteomes" id="UP001259803"/>
    </source>
</evidence>
<evidence type="ECO:0000256" key="19">
    <source>
        <dbReference type="PIRNR" id="PIRNR017184"/>
    </source>
</evidence>
<comment type="catalytic activity">
    <reaction evidence="2 18 19">
        <text>(6R)-NADPHX = (6S)-NADPHX</text>
        <dbReference type="Rhea" id="RHEA:32227"/>
        <dbReference type="ChEBI" id="CHEBI:64076"/>
        <dbReference type="ChEBI" id="CHEBI:64077"/>
        <dbReference type="EC" id="5.1.99.6"/>
    </reaction>
</comment>
<dbReference type="InterPro" id="IPR030677">
    <property type="entry name" value="Nnr"/>
</dbReference>
<dbReference type="InterPro" id="IPR017953">
    <property type="entry name" value="Carbohydrate_kinase_pred_CS"/>
</dbReference>
<feature type="binding site" evidence="18">
    <location>
        <begin position="110"/>
        <end position="116"/>
    </location>
    <ligand>
        <name>(6S)-NADPHX</name>
        <dbReference type="ChEBI" id="CHEBI:64076"/>
    </ligand>
</feature>
<comment type="caution">
    <text evidence="18">Lacks conserved residue(s) required for the propagation of feature annotation.</text>
</comment>
<feature type="binding site" evidence="17">
    <location>
        <position position="290"/>
    </location>
    <ligand>
        <name>(6S)-NADPHX</name>
        <dbReference type="ChEBI" id="CHEBI:64076"/>
    </ligand>
</feature>
<dbReference type="PROSITE" id="PS01050">
    <property type="entry name" value="YJEF_C_2"/>
    <property type="match status" value="1"/>
</dbReference>
<dbReference type="EMBL" id="JAVRHS010000002">
    <property type="protein sequence ID" value="MDT0575291.1"/>
    <property type="molecule type" value="Genomic_DNA"/>
</dbReference>
<dbReference type="InterPro" id="IPR004443">
    <property type="entry name" value="YjeF_N_dom"/>
</dbReference>
<evidence type="ECO:0000256" key="15">
    <source>
        <dbReference type="ARBA" id="ARBA00048238"/>
    </source>
</evidence>
<keyword evidence="7 17" id="KW-0067">ATP-binding</keyword>
<comment type="catalytic activity">
    <reaction evidence="16 17 19">
        <text>(6S)-NADPHX + ADP = AMP + phosphate + NADPH + H(+)</text>
        <dbReference type="Rhea" id="RHEA:32235"/>
        <dbReference type="ChEBI" id="CHEBI:15378"/>
        <dbReference type="ChEBI" id="CHEBI:43474"/>
        <dbReference type="ChEBI" id="CHEBI:57783"/>
        <dbReference type="ChEBI" id="CHEBI:64076"/>
        <dbReference type="ChEBI" id="CHEBI:456215"/>
        <dbReference type="ChEBI" id="CHEBI:456216"/>
        <dbReference type="EC" id="4.2.1.136"/>
    </reaction>
</comment>
<evidence type="ECO:0000256" key="13">
    <source>
        <dbReference type="ARBA" id="ARBA00023268"/>
    </source>
</evidence>
<reference evidence="22 23" key="1">
    <citation type="submission" date="2023-09" db="EMBL/GenBank/DDBJ databases">
        <authorList>
            <person name="Rey-Velasco X."/>
        </authorList>
    </citation>
    <scope>NUCLEOTIDE SEQUENCE [LARGE SCALE GENOMIC DNA]</scope>
    <source>
        <strain evidence="22 23">F390</strain>
    </source>
</reference>
<dbReference type="CDD" id="cd01171">
    <property type="entry name" value="YXKO-related"/>
    <property type="match status" value="1"/>
</dbReference>
<dbReference type="InterPro" id="IPR036652">
    <property type="entry name" value="YjeF_N_dom_sf"/>
</dbReference>
<feature type="domain" description="YjeF N-terminal" evidence="21">
    <location>
        <begin position="4"/>
        <end position="197"/>
    </location>
</feature>
<keyword evidence="6 17" id="KW-0547">Nucleotide-binding</keyword>
<dbReference type="EC" id="4.2.1.136" evidence="19"/>
<evidence type="ECO:0000256" key="8">
    <source>
        <dbReference type="ARBA" id="ARBA00022857"/>
    </source>
</evidence>
<comment type="catalytic activity">
    <reaction evidence="1 18 19">
        <text>(6R)-NADHX = (6S)-NADHX</text>
        <dbReference type="Rhea" id="RHEA:32215"/>
        <dbReference type="ChEBI" id="CHEBI:64074"/>
        <dbReference type="ChEBI" id="CHEBI:64075"/>
        <dbReference type="EC" id="5.1.99.6"/>
    </reaction>
</comment>
<evidence type="ECO:0000256" key="14">
    <source>
        <dbReference type="ARBA" id="ARBA00025153"/>
    </source>
</evidence>
<comment type="function">
    <text evidence="14 19">Bifunctional enzyme that catalyzes the epimerization of the S- and R-forms of NAD(P)HX and the dehydration of the S-form of NAD(P)HX at the expense of ADP, which is converted to AMP. This allows the repair of both epimers of NAD(P)HX, a damaged form of NAD(P)H that is a result of enzymatic or heat-dependent hydration.</text>
</comment>
<dbReference type="Proteomes" id="UP001259803">
    <property type="component" value="Unassembled WGS sequence"/>
</dbReference>
<evidence type="ECO:0000259" key="21">
    <source>
        <dbReference type="PROSITE" id="PS51385"/>
    </source>
</evidence>
<dbReference type="SUPFAM" id="SSF64153">
    <property type="entry name" value="YjeF N-terminal domain-like"/>
    <property type="match status" value="1"/>
</dbReference>
<feature type="binding site" evidence="18">
    <location>
        <begin position="50"/>
        <end position="54"/>
    </location>
    <ligand>
        <name>(6S)-NADPHX</name>
        <dbReference type="ChEBI" id="CHEBI:64076"/>
    </ligand>
</feature>
<evidence type="ECO:0000256" key="6">
    <source>
        <dbReference type="ARBA" id="ARBA00022741"/>
    </source>
</evidence>
<evidence type="ECO:0000256" key="2">
    <source>
        <dbReference type="ARBA" id="ARBA00000909"/>
    </source>
</evidence>
<feature type="binding site" evidence="17">
    <location>
        <position position="338"/>
    </location>
    <ligand>
        <name>(6S)-NADPHX</name>
        <dbReference type="ChEBI" id="CHEBI:64076"/>
    </ligand>
</feature>
<dbReference type="SUPFAM" id="SSF53613">
    <property type="entry name" value="Ribokinase-like"/>
    <property type="match status" value="1"/>
</dbReference>
<dbReference type="HAMAP" id="MF_01966">
    <property type="entry name" value="NADHX_epimerase"/>
    <property type="match status" value="1"/>
</dbReference>
<evidence type="ECO:0000256" key="1">
    <source>
        <dbReference type="ARBA" id="ARBA00000013"/>
    </source>
</evidence>
<keyword evidence="11 18" id="KW-0413">Isomerase</keyword>
<evidence type="ECO:0000256" key="9">
    <source>
        <dbReference type="ARBA" id="ARBA00022958"/>
    </source>
</evidence>
<dbReference type="NCBIfam" id="TIGR00196">
    <property type="entry name" value="yjeF_cterm"/>
    <property type="match status" value="1"/>
</dbReference>
<dbReference type="Pfam" id="PF03853">
    <property type="entry name" value="YjeF_N"/>
    <property type="match status" value="1"/>
</dbReference>
<feature type="binding site" evidence="18">
    <location>
        <position position="142"/>
    </location>
    <ligand>
        <name>K(+)</name>
        <dbReference type="ChEBI" id="CHEBI:29103"/>
    </ligand>
</feature>
<keyword evidence="9 18" id="KW-0630">Potassium</keyword>